<dbReference type="Gene3D" id="3.40.50.300">
    <property type="entry name" value="P-loop containing nucleotide triphosphate hydrolases"/>
    <property type="match status" value="1"/>
</dbReference>
<protein>
    <submittedName>
        <fullName evidence="6">Phospholipid/cholesterol/gamma-HCH transport system ATP-binding protein</fullName>
    </submittedName>
</protein>
<dbReference type="CDD" id="cd03261">
    <property type="entry name" value="ABC_Org_Solvent_Resistant"/>
    <property type="match status" value="1"/>
</dbReference>
<feature type="compositionally biased region" description="Low complexity" evidence="4">
    <location>
        <begin position="343"/>
        <end position="362"/>
    </location>
</feature>
<evidence type="ECO:0000256" key="3">
    <source>
        <dbReference type="ARBA" id="ARBA00022840"/>
    </source>
</evidence>
<feature type="domain" description="ABC transporter" evidence="5">
    <location>
        <begin position="5"/>
        <end position="241"/>
    </location>
</feature>
<feature type="compositionally biased region" description="Basic residues" evidence="4">
    <location>
        <begin position="385"/>
        <end position="395"/>
    </location>
</feature>
<proteinExistence type="predicted"/>
<keyword evidence="1" id="KW-0813">Transport</keyword>
<evidence type="ECO:0000313" key="7">
    <source>
        <dbReference type="Proteomes" id="UP000199529"/>
    </source>
</evidence>
<dbReference type="AlphaFoldDB" id="A0A1H3C3C2"/>
<dbReference type="InterPro" id="IPR017871">
    <property type="entry name" value="ABC_transporter-like_CS"/>
</dbReference>
<dbReference type="GO" id="GO:0005524">
    <property type="term" value="F:ATP binding"/>
    <property type="evidence" value="ECO:0007669"/>
    <property type="project" value="UniProtKB-KW"/>
</dbReference>
<dbReference type="Pfam" id="PF00005">
    <property type="entry name" value="ABC_tran"/>
    <property type="match status" value="1"/>
</dbReference>
<dbReference type="PANTHER" id="PTHR43023:SF6">
    <property type="entry name" value="INTERMEMBRANE PHOSPHOLIPID TRANSPORT SYSTEM ATP-BINDING PROTEIN MLAF"/>
    <property type="match status" value="1"/>
</dbReference>
<dbReference type="RefSeq" id="WP_093265702.1">
    <property type="nucleotide sequence ID" value="NZ_FNOK01000011.1"/>
</dbReference>
<dbReference type="STRING" id="418495.SAMN05216215_1011174"/>
<accession>A0A1H3C3C2</accession>
<evidence type="ECO:0000259" key="5">
    <source>
        <dbReference type="PROSITE" id="PS50893"/>
    </source>
</evidence>
<name>A0A1H3C3C2_9PSEU</name>
<evidence type="ECO:0000313" key="6">
    <source>
        <dbReference type="EMBL" id="SDX48591.1"/>
    </source>
</evidence>
<keyword evidence="2" id="KW-0547">Nucleotide-binding</keyword>
<dbReference type="PROSITE" id="PS50893">
    <property type="entry name" value="ABC_TRANSPORTER_2"/>
    <property type="match status" value="1"/>
</dbReference>
<dbReference type="SUPFAM" id="SSF52540">
    <property type="entry name" value="P-loop containing nucleoside triphosphate hydrolases"/>
    <property type="match status" value="1"/>
</dbReference>
<reference evidence="7" key="1">
    <citation type="submission" date="2016-10" db="EMBL/GenBank/DDBJ databases">
        <authorList>
            <person name="Varghese N."/>
            <person name="Submissions S."/>
        </authorList>
    </citation>
    <scope>NUCLEOTIDE SEQUENCE [LARGE SCALE GENOMIC DNA]</scope>
    <source>
        <strain evidence="7">CGMCC 4.3530</strain>
    </source>
</reference>
<dbReference type="GO" id="GO:0016887">
    <property type="term" value="F:ATP hydrolysis activity"/>
    <property type="evidence" value="ECO:0007669"/>
    <property type="project" value="InterPro"/>
</dbReference>
<evidence type="ECO:0000256" key="4">
    <source>
        <dbReference type="SAM" id="MobiDB-lite"/>
    </source>
</evidence>
<dbReference type="Proteomes" id="UP000199529">
    <property type="component" value="Unassembled WGS sequence"/>
</dbReference>
<dbReference type="PANTHER" id="PTHR43023">
    <property type="entry name" value="PROTEIN TRIGALACTOSYLDIACYLGLYCEROL 3, CHLOROPLASTIC"/>
    <property type="match status" value="1"/>
</dbReference>
<dbReference type="InterPro" id="IPR003593">
    <property type="entry name" value="AAA+_ATPase"/>
</dbReference>
<dbReference type="InterPro" id="IPR027417">
    <property type="entry name" value="P-loop_NTPase"/>
</dbReference>
<dbReference type="EMBL" id="FNOK01000011">
    <property type="protein sequence ID" value="SDX48591.1"/>
    <property type="molecule type" value="Genomic_DNA"/>
</dbReference>
<sequence>MGVEVVVDGLSKSFGAQTIWRDVTLTLPPGEISVLLGPSGTGKSVFLKSLVGLLKPEQGKVVINGTDICTCSERELYEIRKMFGVLFQDGALFGSMNLYDNIAFPLREHTRKGETEIRDLVLEKMEMVGLLGAEEKLPGEISGGMRKRAGLARALVLDPEIILVDEPDSGLDPVRTVLLNQLIVDLNAQIDATILIVTHDINTARTVPDNIGMLYRRNLVMFGPREVLLTSAEPVVVQFLNGRADGPIGMSEEKDIGPSELARLSELAVPPMMAQLEVSPGMPERTAVRRRKDRVLRQLRTLNPSAQQEIIKTLTPDELALYGFSAPATGAWPQQAEPVQVPAADRLPPAAVADVPPQQVRPTPHPRQPEATSWDAEEPAESSRRRWFGRKRGES</sequence>
<dbReference type="SMART" id="SM00382">
    <property type="entry name" value="AAA"/>
    <property type="match status" value="1"/>
</dbReference>
<evidence type="ECO:0000256" key="2">
    <source>
        <dbReference type="ARBA" id="ARBA00022741"/>
    </source>
</evidence>
<dbReference type="PROSITE" id="PS00211">
    <property type="entry name" value="ABC_TRANSPORTER_1"/>
    <property type="match status" value="1"/>
</dbReference>
<keyword evidence="3 6" id="KW-0067">ATP-binding</keyword>
<dbReference type="InterPro" id="IPR003439">
    <property type="entry name" value="ABC_transporter-like_ATP-bd"/>
</dbReference>
<evidence type="ECO:0000256" key="1">
    <source>
        <dbReference type="ARBA" id="ARBA00022448"/>
    </source>
</evidence>
<organism evidence="6 7">
    <name type="scientific">Saccharopolyspora shandongensis</name>
    <dbReference type="NCBI Taxonomy" id="418495"/>
    <lineage>
        <taxon>Bacteria</taxon>
        <taxon>Bacillati</taxon>
        <taxon>Actinomycetota</taxon>
        <taxon>Actinomycetes</taxon>
        <taxon>Pseudonocardiales</taxon>
        <taxon>Pseudonocardiaceae</taxon>
        <taxon>Saccharopolyspora</taxon>
    </lineage>
</organism>
<dbReference type="OrthoDB" id="9802264at2"/>
<feature type="region of interest" description="Disordered" evidence="4">
    <location>
        <begin position="343"/>
        <end position="395"/>
    </location>
</feature>
<gene>
    <name evidence="6" type="ORF">SAMN05216215_1011174</name>
</gene>
<keyword evidence="7" id="KW-1185">Reference proteome</keyword>